<dbReference type="KEGG" id="dat:HRM2_33650"/>
<dbReference type="InterPro" id="IPR036390">
    <property type="entry name" value="WH_DNA-bd_sf"/>
</dbReference>
<dbReference type="Proteomes" id="UP000000442">
    <property type="component" value="Chromosome"/>
</dbReference>
<proteinExistence type="predicted"/>
<dbReference type="EMBL" id="CP001087">
    <property type="protein sequence ID" value="ACN16440.1"/>
    <property type="molecule type" value="Genomic_DNA"/>
</dbReference>
<dbReference type="eggNOG" id="COG2512">
    <property type="taxonomic scope" value="Bacteria"/>
</dbReference>
<reference evidence="1 2" key="1">
    <citation type="journal article" date="2009" name="Environ. Microbiol.">
        <title>Genome sequence of Desulfobacterium autotrophicum HRM2, a marine sulfate reducer oxidizing organic carbon completely to carbon dioxide.</title>
        <authorList>
            <person name="Strittmatter A.W."/>
            <person name="Liesegang H."/>
            <person name="Rabus R."/>
            <person name="Decker I."/>
            <person name="Amann J."/>
            <person name="Andres S."/>
            <person name="Henne A."/>
            <person name="Fricke W.F."/>
            <person name="Martinez-Arias R."/>
            <person name="Bartels D."/>
            <person name="Goesmann A."/>
            <person name="Krause L."/>
            <person name="Puehler A."/>
            <person name="Klenk H.P."/>
            <person name="Richter M."/>
            <person name="Schuler M."/>
            <person name="Gloeckner F.O."/>
            <person name="Meyerdierks A."/>
            <person name="Gottschalk G."/>
            <person name="Amann R."/>
        </authorList>
    </citation>
    <scope>NUCLEOTIDE SEQUENCE [LARGE SCALE GENOMIC DNA]</scope>
    <source>
        <strain evidence="2">ATCC 43914 / DSM 3382 / HRM2</strain>
    </source>
</reference>
<organism evidence="1 2">
    <name type="scientific">Desulforapulum autotrophicum (strain ATCC 43914 / DSM 3382 / VKM B-1955 / HRM2)</name>
    <name type="common">Desulfobacterium autotrophicum</name>
    <dbReference type="NCBI Taxonomy" id="177437"/>
    <lineage>
        <taxon>Bacteria</taxon>
        <taxon>Pseudomonadati</taxon>
        <taxon>Thermodesulfobacteriota</taxon>
        <taxon>Desulfobacteria</taxon>
        <taxon>Desulfobacterales</taxon>
        <taxon>Desulfobacteraceae</taxon>
        <taxon>Desulforapulum</taxon>
    </lineage>
</organism>
<dbReference type="OrthoDB" id="5516583at2"/>
<dbReference type="STRING" id="177437.HRM2_33650"/>
<evidence type="ECO:0000313" key="1">
    <source>
        <dbReference type="EMBL" id="ACN16440.1"/>
    </source>
</evidence>
<dbReference type="RefSeq" id="WP_015905202.1">
    <property type="nucleotide sequence ID" value="NC_012108.1"/>
</dbReference>
<gene>
    <name evidence="1" type="ordered locus">HRM2_33650</name>
</gene>
<sequence>MITQEQPLKCEECGAVIPENDERQFKGQVICEDCYMTVLSPLKVCDPWAAYCAKSFSEKPGSQPDLTPVQTRILQVLKETGGLERQELAERLKLSEEDLKRDFATLRHMEKVRAEKRDGCIILSLS</sequence>
<dbReference type="HOGENOM" id="CLU_158392_0_0_7"/>
<evidence type="ECO:0000313" key="2">
    <source>
        <dbReference type="Proteomes" id="UP000000442"/>
    </source>
</evidence>
<keyword evidence="2" id="KW-1185">Reference proteome</keyword>
<protein>
    <submittedName>
        <fullName evidence="1">Uncharacterized protein</fullName>
    </submittedName>
</protein>
<name>C0QMC3_DESAH</name>
<dbReference type="SUPFAM" id="SSF46785">
    <property type="entry name" value="Winged helix' DNA-binding domain"/>
    <property type="match status" value="1"/>
</dbReference>
<accession>C0QMC3</accession>
<dbReference type="AlphaFoldDB" id="C0QMC3"/>